<feature type="signal peptide" evidence="2">
    <location>
        <begin position="1"/>
        <end position="17"/>
    </location>
</feature>
<evidence type="ECO:0000256" key="1">
    <source>
        <dbReference type="ARBA" id="ARBA00038215"/>
    </source>
</evidence>
<dbReference type="InterPro" id="IPR001466">
    <property type="entry name" value="Beta-lactam-related"/>
</dbReference>
<evidence type="ECO:0000259" key="3">
    <source>
        <dbReference type="Pfam" id="PF00144"/>
    </source>
</evidence>
<dbReference type="Pfam" id="PF00144">
    <property type="entry name" value="Beta-lactamase"/>
    <property type="match status" value="1"/>
</dbReference>
<dbReference type="InterPro" id="IPR012338">
    <property type="entry name" value="Beta-lactam/transpept-like"/>
</dbReference>
<keyword evidence="2" id="KW-0732">Signal</keyword>
<dbReference type="PANTHER" id="PTHR46825">
    <property type="entry name" value="D-ALANYL-D-ALANINE-CARBOXYPEPTIDASE/ENDOPEPTIDASE AMPH"/>
    <property type="match status" value="1"/>
</dbReference>
<proteinExistence type="inferred from homology"/>
<evidence type="ECO:0000313" key="5">
    <source>
        <dbReference type="Proteomes" id="UP001498398"/>
    </source>
</evidence>
<feature type="chain" id="PRO_5047010685" description="Beta-lactamase-related domain-containing protein" evidence="2">
    <location>
        <begin position="18"/>
        <end position="360"/>
    </location>
</feature>
<comment type="caution">
    <text evidence="4">The sequence shown here is derived from an EMBL/GenBank/DDBJ whole genome shotgun (WGS) entry which is preliminary data.</text>
</comment>
<dbReference type="Gene3D" id="3.40.710.10">
    <property type="entry name" value="DD-peptidase/beta-lactamase superfamily"/>
    <property type="match status" value="1"/>
</dbReference>
<organism evidence="4 5">
    <name type="scientific">Marasmiellus scandens</name>
    <dbReference type="NCBI Taxonomy" id="2682957"/>
    <lineage>
        <taxon>Eukaryota</taxon>
        <taxon>Fungi</taxon>
        <taxon>Dikarya</taxon>
        <taxon>Basidiomycota</taxon>
        <taxon>Agaricomycotina</taxon>
        <taxon>Agaricomycetes</taxon>
        <taxon>Agaricomycetidae</taxon>
        <taxon>Agaricales</taxon>
        <taxon>Marasmiineae</taxon>
        <taxon>Omphalotaceae</taxon>
        <taxon>Marasmiellus</taxon>
    </lineage>
</organism>
<keyword evidence="5" id="KW-1185">Reference proteome</keyword>
<sequence length="360" mass="39565">MLLLLPFLLHLSCSTFAHNAQKPLELHTKDSRVTNNNAILTTNVDAFIQEILHSWNSPAGISVAVVRQREDGGWDTETKGYGFAKVDGTRMSEESLVCIASNSKLFDALATGLLISNESLSLTWGTKIADIVPEWTLLDPISSAETTITDAMSHRTGLPRHDLMYSRTDNTSSILHRLRYLRPSASFRSTWQYCNNMYMLLSHLPTVLVGQPFARYVKDNIFTPLNLTSTTYSVDIARASGQLADPICRDGVDKSEDVFGKGKTRAALYPNWWLDSSEDGNYKSGAGGVIMNVKDAARWLQVLLLDGKNPDSAEQIIPASVIHKLASGITVQQAESAYPELSPIVYGGGQSRGTYRGHGL</sequence>
<gene>
    <name evidence="4" type="ORF">VKT23_013323</name>
</gene>
<dbReference type="SUPFAM" id="SSF56601">
    <property type="entry name" value="beta-lactamase/transpeptidase-like"/>
    <property type="match status" value="1"/>
</dbReference>
<feature type="domain" description="Beta-lactamase-related" evidence="3">
    <location>
        <begin position="72"/>
        <end position="310"/>
    </location>
</feature>
<dbReference type="Proteomes" id="UP001498398">
    <property type="component" value="Unassembled WGS sequence"/>
</dbReference>
<dbReference type="PANTHER" id="PTHR46825:SF15">
    <property type="entry name" value="BETA-LACTAMASE-RELATED DOMAIN-CONTAINING PROTEIN"/>
    <property type="match status" value="1"/>
</dbReference>
<dbReference type="InterPro" id="IPR050491">
    <property type="entry name" value="AmpC-like"/>
</dbReference>
<evidence type="ECO:0000313" key="4">
    <source>
        <dbReference type="EMBL" id="KAK7449173.1"/>
    </source>
</evidence>
<accession>A0ABR1J311</accession>
<evidence type="ECO:0000256" key="2">
    <source>
        <dbReference type="SAM" id="SignalP"/>
    </source>
</evidence>
<name>A0ABR1J311_9AGAR</name>
<protein>
    <recommendedName>
        <fullName evidence="3">Beta-lactamase-related domain-containing protein</fullName>
    </recommendedName>
</protein>
<comment type="similarity">
    <text evidence="1">Belongs to the peptidase S12 family.</text>
</comment>
<reference evidence="4 5" key="1">
    <citation type="submission" date="2024-01" db="EMBL/GenBank/DDBJ databases">
        <title>A draft genome for the cacao thread blight pathogen Marasmiellus scandens.</title>
        <authorList>
            <person name="Baruah I.K."/>
            <person name="Leung J."/>
            <person name="Bukari Y."/>
            <person name="Amoako-Attah I."/>
            <person name="Meinhardt L.W."/>
            <person name="Bailey B.A."/>
            <person name="Cohen S.P."/>
        </authorList>
    </citation>
    <scope>NUCLEOTIDE SEQUENCE [LARGE SCALE GENOMIC DNA]</scope>
    <source>
        <strain evidence="4 5">GH-19</strain>
    </source>
</reference>
<dbReference type="EMBL" id="JBANRG010000036">
    <property type="protein sequence ID" value="KAK7449173.1"/>
    <property type="molecule type" value="Genomic_DNA"/>
</dbReference>